<accession>K7G632</accession>
<reference evidence="2" key="1">
    <citation type="submission" date="2011-10" db="EMBL/GenBank/DDBJ databases">
        <authorList>
            <consortium name="Soft-shell Turtle Genome Consortium"/>
        </authorList>
    </citation>
    <scope>NUCLEOTIDE SEQUENCE [LARGE SCALE GENOMIC DNA]</scope>
    <source>
        <strain evidence="2">Daiwa-1</strain>
    </source>
</reference>
<dbReference type="Ensembl" id="ENSPSIT00000015817.1">
    <property type="protein sequence ID" value="ENSPSIP00000015743.1"/>
    <property type="gene ID" value="ENSPSIG00000014060.1"/>
</dbReference>
<dbReference type="EMBL" id="AGCU01202773">
    <property type="status" value="NOT_ANNOTATED_CDS"/>
    <property type="molecule type" value="Genomic_DNA"/>
</dbReference>
<dbReference type="EMBL" id="AGCU01202775">
    <property type="status" value="NOT_ANNOTATED_CDS"/>
    <property type="molecule type" value="Genomic_DNA"/>
</dbReference>
<proteinExistence type="predicted"/>
<dbReference type="STRING" id="13735.ENSPSIP00000015743"/>
<evidence type="ECO:0000313" key="1">
    <source>
        <dbReference type="Ensembl" id="ENSPSIP00000015743.1"/>
    </source>
</evidence>
<dbReference type="Proteomes" id="UP000007267">
    <property type="component" value="Unassembled WGS sequence"/>
</dbReference>
<dbReference type="EMBL" id="AGCU01202772">
    <property type="status" value="NOT_ANNOTATED_CDS"/>
    <property type="molecule type" value="Genomic_DNA"/>
</dbReference>
<dbReference type="PANTHER" id="PTHR45912:SF3">
    <property type="entry name" value="CILIA- AND FLAGELLA-ASSOCIATED PROTEIN 47"/>
    <property type="match status" value="1"/>
</dbReference>
<reference evidence="2" key="2">
    <citation type="journal article" date="2013" name="Nat. Genet.">
        <title>The draft genomes of soft-shell turtle and green sea turtle yield insights into the development and evolution of the turtle-specific body plan.</title>
        <authorList>
            <person name="Wang Z."/>
            <person name="Pascual-Anaya J."/>
            <person name="Zadissa A."/>
            <person name="Li W."/>
            <person name="Niimura Y."/>
            <person name="Huang Z."/>
            <person name="Li C."/>
            <person name="White S."/>
            <person name="Xiong Z."/>
            <person name="Fang D."/>
            <person name="Wang B."/>
            <person name="Ming Y."/>
            <person name="Chen Y."/>
            <person name="Zheng Y."/>
            <person name="Kuraku S."/>
            <person name="Pignatelli M."/>
            <person name="Herrero J."/>
            <person name="Beal K."/>
            <person name="Nozawa M."/>
            <person name="Li Q."/>
            <person name="Wang J."/>
            <person name="Zhang H."/>
            <person name="Yu L."/>
            <person name="Shigenobu S."/>
            <person name="Wang J."/>
            <person name="Liu J."/>
            <person name="Flicek P."/>
            <person name="Searle S."/>
            <person name="Wang J."/>
            <person name="Kuratani S."/>
            <person name="Yin Y."/>
            <person name="Aken B."/>
            <person name="Zhang G."/>
            <person name="Irie N."/>
        </authorList>
    </citation>
    <scope>NUCLEOTIDE SEQUENCE [LARGE SCALE GENOMIC DNA]</scope>
    <source>
        <strain evidence="2">Daiwa-1</strain>
    </source>
</reference>
<dbReference type="GO" id="GO:0007288">
    <property type="term" value="P:sperm axoneme assembly"/>
    <property type="evidence" value="ECO:0007669"/>
    <property type="project" value="TreeGrafter"/>
</dbReference>
<dbReference type="GO" id="GO:0005929">
    <property type="term" value="C:cilium"/>
    <property type="evidence" value="ECO:0007669"/>
    <property type="project" value="TreeGrafter"/>
</dbReference>
<dbReference type="HOGENOM" id="CLU_144520_0_0_1"/>
<dbReference type="OMA" id="DNPSHYK"/>
<evidence type="ECO:0000313" key="2">
    <source>
        <dbReference type="Proteomes" id="UP000007267"/>
    </source>
</evidence>
<name>K7G632_PELSI</name>
<protein>
    <submittedName>
        <fullName evidence="1">Uncharacterized protein</fullName>
    </submittedName>
</protein>
<dbReference type="EMBL" id="AGCU01202774">
    <property type="status" value="NOT_ANNOTATED_CDS"/>
    <property type="molecule type" value="Genomic_DNA"/>
</dbReference>
<keyword evidence="2" id="KW-1185">Reference proteome</keyword>
<reference evidence="1" key="3">
    <citation type="submission" date="2025-08" db="UniProtKB">
        <authorList>
            <consortium name="Ensembl"/>
        </authorList>
    </citation>
    <scope>IDENTIFICATION</scope>
</reference>
<organism evidence="1 2">
    <name type="scientific">Pelodiscus sinensis</name>
    <name type="common">Chinese softshell turtle</name>
    <name type="synonym">Trionyx sinensis</name>
    <dbReference type="NCBI Taxonomy" id="13735"/>
    <lineage>
        <taxon>Eukaryota</taxon>
        <taxon>Metazoa</taxon>
        <taxon>Chordata</taxon>
        <taxon>Craniata</taxon>
        <taxon>Vertebrata</taxon>
        <taxon>Euteleostomi</taxon>
        <taxon>Archelosauria</taxon>
        <taxon>Testudinata</taxon>
        <taxon>Testudines</taxon>
        <taxon>Cryptodira</taxon>
        <taxon>Trionychia</taxon>
        <taxon>Trionychidae</taxon>
        <taxon>Pelodiscus</taxon>
    </lineage>
</organism>
<reference evidence="1" key="4">
    <citation type="submission" date="2025-09" db="UniProtKB">
        <authorList>
            <consortium name="Ensembl"/>
        </authorList>
    </citation>
    <scope>IDENTIFICATION</scope>
</reference>
<dbReference type="PANTHER" id="PTHR45912">
    <property type="entry name" value="CILIA- AND FLAGELLA-ASSOCIATED PROTEIN 47"/>
    <property type="match status" value="1"/>
</dbReference>
<sequence length="167" mass="18735">MFLNDNTSHYKRLTLSGTLKSPRISFDPPLLILVPVPLDMKTETYVNIIPKDYSRPSALQVEVPVLEFEDGERINPLSVQFPSGQIIAVSPEGINVGLTCYISFRSSRPVSFLGNLFFTDDEKNRFSLQVAATAENCLLTIYPYLMLHRTDQQIILTSGKGSECFLT</sequence>
<dbReference type="AlphaFoldDB" id="K7G632"/>
<dbReference type="eggNOG" id="ENOG502QQ4Q">
    <property type="taxonomic scope" value="Eukaryota"/>
</dbReference>